<dbReference type="Proteomes" id="UP000267821">
    <property type="component" value="Unassembled WGS sequence"/>
</dbReference>
<dbReference type="PANTHER" id="PTHR42942">
    <property type="entry name" value="6-O-METHYLGUANINE DNA METHYLTRANSFERASE"/>
    <property type="match status" value="1"/>
</dbReference>
<evidence type="ECO:0000256" key="1">
    <source>
        <dbReference type="ARBA" id="ARBA00022763"/>
    </source>
</evidence>
<reference evidence="3 4" key="1">
    <citation type="journal article" date="2018" name="Nat. Ecol. Evol.">
        <title>Pezizomycetes genomes reveal the molecular basis of ectomycorrhizal truffle lifestyle.</title>
        <authorList>
            <person name="Murat C."/>
            <person name="Payen T."/>
            <person name="Noel B."/>
            <person name="Kuo A."/>
            <person name="Morin E."/>
            <person name="Chen J."/>
            <person name="Kohler A."/>
            <person name="Krizsan K."/>
            <person name="Balestrini R."/>
            <person name="Da Silva C."/>
            <person name="Montanini B."/>
            <person name="Hainaut M."/>
            <person name="Levati E."/>
            <person name="Barry K.W."/>
            <person name="Belfiori B."/>
            <person name="Cichocki N."/>
            <person name="Clum A."/>
            <person name="Dockter R.B."/>
            <person name="Fauchery L."/>
            <person name="Guy J."/>
            <person name="Iotti M."/>
            <person name="Le Tacon F."/>
            <person name="Lindquist E.A."/>
            <person name="Lipzen A."/>
            <person name="Malagnac F."/>
            <person name="Mello A."/>
            <person name="Molinier V."/>
            <person name="Miyauchi S."/>
            <person name="Poulain J."/>
            <person name="Riccioni C."/>
            <person name="Rubini A."/>
            <person name="Sitrit Y."/>
            <person name="Splivallo R."/>
            <person name="Traeger S."/>
            <person name="Wang M."/>
            <person name="Zifcakova L."/>
            <person name="Wipf D."/>
            <person name="Zambonelli A."/>
            <person name="Paolocci F."/>
            <person name="Nowrousian M."/>
            <person name="Ottonello S."/>
            <person name="Baldrian P."/>
            <person name="Spatafora J.W."/>
            <person name="Henrissat B."/>
            <person name="Nagy L.G."/>
            <person name="Aury J.M."/>
            <person name="Wincker P."/>
            <person name="Grigoriev I.V."/>
            <person name="Bonfante P."/>
            <person name="Martin F.M."/>
        </authorList>
    </citation>
    <scope>NUCLEOTIDE SEQUENCE [LARGE SCALE GENOMIC DNA]</scope>
    <source>
        <strain evidence="3 4">ATCC MYA-4762</strain>
    </source>
</reference>
<dbReference type="InterPro" id="IPR014048">
    <property type="entry name" value="MethylDNA_cys_MeTrfase_DNA-bd"/>
</dbReference>
<dbReference type="InterPro" id="IPR052520">
    <property type="entry name" value="ATL_DNA_repair"/>
</dbReference>
<protein>
    <submittedName>
        <fullName evidence="3">MGMT family protein</fullName>
    </submittedName>
</protein>
<dbReference type="STRING" id="1051890.A0A3N4LKQ2"/>
<dbReference type="EMBL" id="ML121546">
    <property type="protein sequence ID" value="RPB23474.1"/>
    <property type="molecule type" value="Genomic_DNA"/>
</dbReference>
<proteinExistence type="predicted"/>
<evidence type="ECO:0000259" key="2">
    <source>
        <dbReference type="Pfam" id="PF01035"/>
    </source>
</evidence>
<dbReference type="Gene3D" id="1.10.10.10">
    <property type="entry name" value="Winged helix-like DNA-binding domain superfamily/Winged helix DNA-binding domain"/>
    <property type="match status" value="1"/>
</dbReference>
<evidence type="ECO:0000313" key="3">
    <source>
        <dbReference type="EMBL" id="RPB23474.1"/>
    </source>
</evidence>
<dbReference type="PANTHER" id="PTHR42942:SF1">
    <property type="entry name" value="ALKYLTRANSFERASE-LIKE PROTEIN 1"/>
    <property type="match status" value="1"/>
</dbReference>
<dbReference type="OrthoDB" id="2548197at2759"/>
<dbReference type="AlphaFoldDB" id="A0A3N4LKQ2"/>
<sequence length="142" mass="16216">MSPPRSDETERWYSSVYMAVQEIPRGKVTTYGHIARLICERKQHHFVGQALKYLPEPRDAYGNVHVFNHGNVPWQRVVASKGMVPKRYVSYDPSGAGRQAQRLRAEGVEVIDVNGEFLVDLKGFGWFPERLPSEEGDRDEEG</sequence>
<dbReference type="GO" id="GO:0003824">
    <property type="term" value="F:catalytic activity"/>
    <property type="evidence" value="ECO:0007669"/>
    <property type="project" value="InterPro"/>
</dbReference>
<dbReference type="InterPro" id="IPR036388">
    <property type="entry name" value="WH-like_DNA-bd_sf"/>
</dbReference>
<dbReference type="Pfam" id="PF01035">
    <property type="entry name" value="DNA_binding_1"/>
    <property type="match status" value="1"/>
</dbReference>
<keyword evidence="1" id="KW-0227">DNA damage</keyword>
<dbReference type="SUPFAM" id="SSF46767">
    <property type="entry name" value="Methylated DNA-protein cysteine methyltransferase, C-terminal domain"/>
    <property type="match status" value="1"/>
</dbReference>
<organism evidence="3 4">
    <name type="scientific">Terfezia boudieri ATCC MYA-4762</name>
    <dbReference type="NCBI Taxonomy" id="1051890"/>
    <lineage>
        <taxon>Eukaryota</taxon>
        <taxon>Fungi</taxon>
        <taxon>Dikarya</taxon>
        <taxon>Ascomycota</taxon>
        <taxon>Pezizomycotina</taxon>
        <taxon>Pezizomycetes</taxon>
        <taxon>Pezizales</taxon>
        <taxon>Pezizaceae</taxon>
        <taxon>Terfezia</taxon>
    </lineage>
</organism>
<feature type="domain" description="Methylated-DNA-[protein]-cysteine S-methyltransferase DNA binding" evidence="2">
    <location>
        <begin position="13"/>
        <end position="108"/>
    </location>
</feature>
<evidence type="ECO:0000313" key="4">
    <source>
        <dbReference type="Proteomes" id="UP000267821"/>
    </source>
</evidence>
<dbReference type="CDD" id="cd06445">
    <property type="entry name" value="ATase"/>
    <property type="match status" value="1"/>
</dbReference>
<gene>
    <name evidence="3" type="ORF">L211DRAFT_825318</name>
</gene>
<dbReference type="InterPro" id="IPR036217">
    <property type="entry name" value="MethylDNA_cys_MeTrfase_DNAb"/>
</dbReference>
<dbReference type="InParanoid" id="A0A3N4LKQ2"/>
<accession>A0A3N4LKQ2</accession>
<keyword evidence="4" id="KW-1185">Reference proteome</keyword>
<name>A0A3N4LKQ2_9PEZI</name>
<dbReference type="GO" id="GO:0006281">
    <property type="term" value="P:DNA repair"/>
    <property type="evidence" value="ECO:0007669"/>
    <property type="project" value="InterPro"/>
</dbReference>